<evidence type="ECO:0000256" key="9">
    <source>
        <dbReference type="PROSITE-ProRule" id="PRU00024"/>
    </source>
</evidence>
<dbReference type="EC" id="2.3.2.27" evidence="3"/>
<accession>A0A8J9YUT9</accession>
<dbReference type="InterPro" id="IPR017907">
    <property type="entry name" value="Znf_RING_CS"/>
</dbReference>
<dbReference type="FunFam" id="2.120.10.30:FF:000095">
    <property type="entry name" value="Uncharacterized protein"/>
    <property type="match status" value="1"/>
</dbReference>
<dbReference type="GO" id="GO:0008270">
    <property type="term" value="F:zinc ion binding"/>
    <property type="evidence" value="ECO:0007669"/>
    <property type="project" value="UniProtKB-KW"/>
</dbReference>
<dbReference type="SUPFAM" id="SSF57845">
    <property type="entry name" value="B-box zinc-binding domain"/>
    <property type="match status" value="1"/>
</dbReference>
<dbReference type="PROSITE" id="PS00028">
    <property type="entry name" value="ZINC_FINGER_C2H2_1"/>
    <property type="match status" value="1"/>
</dbReference>
<dbReference type="SMART" id="SM00184">
    <property type="entry name" value="RING"/>
    <property type="match status" value="1"/>
</dbReference>
<dbReference type="PROSITE" id="PS50119">
    <property type="entry name" value="ZF_BBOX"/>
    <property type="match status" value="2"/>
</dbReference>
<dbReference type="GO" id="GO:0061630">
    <property type="term" value="F:ubiquitin protein ligase activity"/>
    <property type="evidence" value="ECO:0007669"/>
    <property type="project" value="UniProtKB-EC"/>
</dbReference>
<protein>
    <recommendedName>
        <fullName evidence="3">RING-type E3 ubiquitin transferase</fullName>
        <ecNumber evidence="3">2.3.2.27</ecNumber>
    </recommendedName>
</protein>
<evidence type="ECO:0000256" key="11">
    <source>
        <dbReference type="SAM" id="Coils"/>
    </source>
</evidence>
<comment type="similarity">
    <text evidence="2">Belongs to the TRIM/RBCC family.</text>
</comment>
<dbReference type="PROSITE" id="PS50089">
    <property type="entry name" value="ZF_RING_2"/>
    <property type="match status" value="1"/>
</dbReference>
<dbReference type="InterPro" id="IPR027370">
    <property type="entry name" value="Znf-RING_euk"/>
</dbReference>
<evidence type="ECO:0000256" key="1">
    <source>
        <dbReference type="ARBA" id="ARBA00000900"/>
    </source>
</evidence>
<dbReference type="Gene3D" id="4.10.830.40">
    <property type="match status" value="1"/>
</dbReference>
<dbReference type="Gene3D" id="3.30.160.60">
    <property type="entry name" value="Classic Zinc Finger"/>
    <property type="match status" value="1"/>
</dbReference>
<evidence type="ECO:0000256" key="5">
    <source>
        <dbReference type="ARBA" id="ARBA00022723"/>
    </source>
</evidence>
<name>A0A8J9YUT9_BRALA</name>
<evidence type="ECO:0000256" key="2">
    <source>
        <dbReference type="ARBA" id="ARBA00008518"/>
    </source>
</evidence>
<keyword evidence="15" id="KW-1185">Reference proteome</keyword>
<dbReference type="PROSITE" id="PS00518">
    <property type="entry name" value="ZF_RING_1"/>
    <property type="match status" value="1"/>
</dbReference>
<feature type="domain" description="B box-type" evidence="13">
    <location>
        <begin position="90"/>
        <end position="137"/>
    </location>
</feature>
<dbReference type="EMBL" id="OV696697">
    <property type="protein sequence ID" value="CAH1242121.1"/>
    <property type="molecule type" value="Genomic_DNA"/>
</dbReference>
<proteinExistence type="inferred from homology"/>
<keyword evidence="5" id="KW-0479">Metal-binding</keyword>
<evidence type="ECO:0000256" key="3">
    <source>
        <dbReference type="ARBA" id="ARBA00012483"/>
    </source>
</evidence>
<dbReference type="InterPro" id="IPR011042">
    <property type="entry name" value="6-blade_b-propeller_TolB-like"/>
</dbReference>
<dbReference type="GO" id="GO:0006513">
    <property type="term" value="P:protein monoubiquitination"/>
    <property type="evidence" value="ECO:0007669"/>
    <property type="project" value="TreeGrafter"/>
</dbReference>
<evidence type="ECO:0000259" key="13">
    <source>
        <dbReference type="PROSITE" id="PS50119"/>
    </source>
</evidence>
<dbReference type="PROSITE" id="PS51125">
    <property type="entry name" value="NHL"/>
    <property type="match status" value="3"/>
</dbReference>
<feature type="coiled-coil region" evidence="11">
    <location>
        <begin position="248"/>
        <end position="275"/>
    </location>
</feature>
<dbReference type="OrthoDB" id="252722at2759"/>
<dbReference type="InterPro" id="IPR001841">
    <property type="entry name" value="Znf_RING"/>
</dbReference>
<evidence type="ECO:0000256" key="4">
    <source>
        <dbReference type="ARBA" id="ARBA00022553"/>
    </source>
</evidence>
<organism evidence="14 15">
    <name type="scientific">Branchiostoma lanceolatum</name>
    <name type="common">Common lancelet</name>
    <name type="synonym">Amphioxus lanceolatum</name>
    <dbReference type="NCBI Taxonomy" id="7740"/>
    <lineage>
        <taxon>Eukaryota</taxon>
        <taxon>Metazoa</taxon>
        <taxon>Chordata</taxon>
        <taxon>Cephalochordata</taxon>
        <taxon>Leptocardii</taxon>
        <taxon>Amphioxiformes</taxon>
        <taxon>Branchiostomatidae</taxon>
        <taxon>Branchiostoma</taxon>
    </lineage>
</organism>
<evidence type="ECO:0000256" key="7">
    <source>
        <dbReference type="ARBA" id="ARBA00022771"/>
    </source>
</evidence>
<evidence type="ECO:0000256" key="6">
    <source>
        <dbReference type="ARBA" id="ARBA00022737"/>
    </source>
</evidence>
<keyword evidence="8" id="KW-0862">Zinc</keyword>
<dbReference type="CDD" id="cd05819">
    <property type="entry name" value="NHL"/>
    <property type="match status" value="1"/>
</dbReference>
<feature type="domain" description="B box-type" evidence="13">
    <location>
        <begin position="150"/>
        <end position="194"/>
    </location>
</feature>
<keyword evidence="4" id="KW-0597">Phosphoprotein</keyword>
<feature type="domain" description="RING-type" evidence="12">
    <location>
        <begin position="18"/>
        <end position="58"/>
    </location>
</feature>
<dbReference type="PANTHER" id="PTHR25462:SF229">
    <property type="entry name" value="TRANSCRIPTION INTERMEDIARY FACTOR 1-BETA"/>
    <property type="match status" value="1"/>
</dbReference>
<keyword evidence="11" id="KW-0175">Coiled coil</keyword>
<evidence type="ECO:0000259" key="12">
    <source>
        <dbReference type="PROSITE" id="PS50089"/>
    </source>
</evidence>
<feature type="repeat" description="NHL" evidence="10">
    <location>
        <begin position="601"/>
        <end position="632"/>
    </location>
</feature>
<dbReference type="InterPro" id="IPR013087">
    <property type="entry name" value="Znf_C2H2_type"/>
</dbReference>
<dbReference type="InterPro" id="IPR047153">
    <property type="entry name" value="TRIM45/56/19-like"/>
</dbReference>
<dbReference type="Proteomes" id="UP000838412">
    <property type="component" value="Chromosome 12"/>
</dbReference>
<keyword evidence="7 9" id="KW-0863">Zinc-finger</keyword>
<evidence type="ECO:0000313" key="15">
    <source>
        <dbReference type="Proteomes" id="UP000838412"/>
    </source>
</evidence>
<dbReference type="SUPFAM" id="SSF57850">
    <property type="entry name" value="RING/U-box"/>
    <property type="match status" value="1"/>
</dbReference>
<gene>
    <name evidence="14" type="primary">TRIM3</name>
    <name evidence="14" type="ORF">BLAG_LOCUS5457</name>
</gene>
<dbReference type="InterPro" id="IPR000315">
    <property type="entry name" value="Znf_B-box"/>
</dbReference>
<dbReference type="Gene3D" id="2.120.10.30">
    <property type="entry name" value="TolB, C-terminal domain"/>
    <property type="match status" value="2"/>
</dbReference>
<sequence>MAAADDLEEELVDESLTCSVCKDIYDDPRVLPCLHTFCAMCLEQRQTEDSQLTCPTCQHQWTLKNEDSVSNLPSNFYINKLLNFRALHNSEDARCQMCESGAKVESICGDCKLLLCGNCFTAHSNSPALKDHYIITLHDLKNPGSRAKYTGAEYCAKHNDVRVTFYCQPCAKLVCRECTITEHKQSRKHNPREVTEVAQKYKDDLQKLVQKTVDAADALKNASKTIRKELTNITINCQVEKTMIREHFVQLKAKVEKAERDVMDKLEEMEITQREPLVKEWESFEGTLRSTEDGLKFCTDILGRNNDVEILTLGQHLEDRLKVLAANQVKREPLKNHVTFQHSTDIKCELVLTCKPLVITDPPVESLPTSVVFRPQKGQVQGSPQVTVTSPVGQCVTLETTKISEGVFEAVWRPQTSGKHVVGVATESDTSGGGGKWKWGRTSGKGGCSPLIVDVSSNNPVLTFGQKGSQQGQFDRPLDVAVRGDRLYVADTFNKRVQVFDLSGKFCFSFLTASNPESVVVQTDGTILVHCGEEVIKFSPSGELLKKLDIGVHCTAISGLAVQRDGGLVVADFGQNIFLFVESDGRLVKQVGGQGLLKAQPFSSVSFVCVDNESNIIVSDALQNCVQVFDVGLNFLNKFGEHGRQPYNMWSPTGVSADSRGNIVLANVGDKSDVGGVEHGKKLQVFRPDGTWVATVSSDGDKLNKPHGVAVTEDGHVFVVDYADHCVRKYRYM</sequence>
<dbReference type="AlphaFoldDB" id="A0A8J9YUT9"/>
<dbReference type="PANTHER" id="PTHR25462">
    <property type="entry name" value="BONUS, ISOFORM C-RELATED"/>
    <property type="match status" value="1"/>
</dbReference>
<evidence type="ECO:0000313" key="14">
    <source>
        <dbReference type="EMBL" id="CAH1242121.1"/>
    </source>
</evidence>
<feature type="repeat" description="NHL" evidence="10">
    <location>
        <begin position="703"/>
        <end position="733"/>
    </location>
</feature>
<dbReference type="Pfam" id="PF00643">
    <property type="entry name" value="zf-B_box"/>
    <property type="match status" value="1"/>
</dbReference>
<dbReference type="Pfam" id="PF13445">
    <property type="entry name" value="zf-RING_UBOX"/>
    <property type="match status" value="1"/>
</dbReference>
<dbReference type="Pfam" id="PF01436">
    <property type="entry name" value="NHL"/>
    <property type="match status" value="2"/>
</dbReference>
<keyword evidence="6" id="KW-0677">Repeat</keyword>
<evidence type="ECO:0000256" key="8">
    <source>
        <dbReference type="ARBA" id="ARBA00022833"/>
    </source>
</evidence>
<dbReference type="SMART" id="SM00336">
    <property type="entry name" value="BBOX"/>
    <property type="match status" value="2"/>
</dbReference>
<comment type="catalytic activity">
    <reaction evidence="1">
        <text>S-ubiquitinyl-[E2 ubiquitin-conjugating enzyme]-L-cysteine + [acceptor protein]-L-lysine = [E2 ubiquitin-conjugating enzyme]-L-cysteine + N(6)-ubiquitinyl-[acceptor protein]-L-lysine.</text>
        <dbReference type="EC" id="2.3.2.27"/>
    </reaction>
</comment>
<reference evidence="14" key="1">
    <citation type="submission" date="2022-01" db="EMBL/GenBank/DDBJ databases">
        <authorList>
            <person name="Braso-Vives M."/>
        </authorList>
    </citation>
    <scope>NUCLEOTIDE SEQUENCE</scope>
</reference>
<dbReference type="InterPro" id="IPR001258">
    <property type="entry name" value="NHL_repeat"/>
</dbReference>
<dbReference type="InterPro" id="IPR013083">
    <property type="entry name" value="Znf_RING/FYVE/PHD"/>
</dbReference>
<evidence type="ECO:0000256" key="10">
    <source>
        <dbReference type="PROSITE-ProRule" id="PRU00504"/>
    </source>
</evidence>
<dbReference type="SUPFAM" id="SSF101898">
    <property type="entry name" value="NHL repeat"/>
    <property type="match status" value="1"/>
</dbReference>
<feature type="repeat" description="NHL" evidence="10">
    <location>
        <begin position="461"/>
        <end position="503"/>
    </location>
</feature>
<dbReference type="Gene3D" id="3.30.40.10">
    <property type="entry name" value="Zinc/RING finger domain, C3HC4 (zinc finger)"/>
    <property type="match status" value="1"/>
</dbReference>